<dbReference type="InterPro" id="IPR051288">
    <property type="entry name" value="Serum_paraoxonase/arylesterase"/>
</dbReference>
<accession>A0AAV4IKH9</accession>
<gene>
    <name evidence="1" type="ORF">ElyMa_003063300</name>
</gene>
<organism evidence="1 2">
    <name type="scientific">Elysia marginata</name>
    <dbReference type="NCBI Taxonomy" id="1093978"/>
    <lineage>
        <taxon>Eukaryota</taxon>
        <taxon>Metazoa</taxon>
        <taxon>Spiralia</taxon>
        <taxon>Lophotrochozoa</taxon>
        <taxon>Mollusca</taxon>
        <taxon>Gastropoda</taxon>
        <taxon>Heterobranchia</taxon>
        <taxon>Euthyneura</taxon>
        <taxon>Panpulmonata</taxon>
        <taxon>Sacoglossa</taxon>
        <taxon>Placobranchoidea</taxon>
        <taxon>Plakobranchidae</taxon>
        <taxon>Elysia</taxon>
    </lineage>
</organism>
<protein>
    <submittedName>
        <fullName evidence="1">Serum paraoxonase/arylesterase 2</fullName>
    </submittedName>
</protein>
<name>A0AAV4IKH9_9GAST</name>
<dbReference type="EMBL" id="BMAT01006342">
    <property type="protein sequence ID" value="GFS10530.1"/>
    <property type="molecule type" value="Genomic_DNA"/>
</dbReference>
<dbReference type="PANTHER" id="PTHR11799:SF12">
    <property type="entry name" value="PARAOXONASE-RELATED"/>
    <property type="match status" value="1"/>
</dbReference>
<keyword evidence="2" id="KW-1185">Reference proteome</keyword>
<reference evidence="1 2" key="1">
    <citation type="journal article" date="2021" name="Elife">
        <title>Chloroplast acquisition without the gene transfer in kleptoplastic sea slugs, Plakobranchus ocellatus.</title>
        <authorList>
            <person name="Maeda T."/>
            <person name="Takahashi S."/>
            <person name="Yoshida T."/>
            <person name="Shimamura S."/>
            <person name="Takaki Y."/>
            <person name="Nagai Y."/>
            <person name="Toyoda A."/>
            <person name="Suzuki Y."/>
            <person name="Arimoto A."/>
            <person name="Ishii H."/>
            <person name="Satoh N."/>
            <person name="Nishiyama T."/>
            <person name="Hasebe M."/>
            <person name="Maruyama T."/>
            <person name="Minagawa J."/>
            <person name="Obokata J."/>
            <person name="Shigenobu S."/>
        </authorList>
    </citation>
    <scope>NUCLEOTIDE SEQUENCE [LARGE SCALE GENOMIC DNA]</scope>
</reference>
<dbReference type="AlphaFoldDB" id="A0AAV4IKH9"/>
<evidence type="ECO:0000313" key="2">
    <source>
        <dbReference type="Proteomes" id="UP000762676"/>
    </source>
</evidence>
<dbReference type="Proteomes" id="UP000762676">
    <property type="component" value="Unassembled WGS sequence"/>
</dbReference>
<dbReference type="PANTHER" id="PTHR11799">
    <property type="entry name" value="PARAOXONASE"/>
    <property type="match status" value="1"/>
</dbReference>
<dbReference type="InterPro" id="IPR011042">
    <property type="entry name" value="6-blade_b-propeller_TolB-like"/>
</dbReference>
<dbReference type="Gene3D" id="2.120.10.30">
    <property type="entry name" value="TolB, C-terminal domain"/>
    <property type="match status" value="1"/>
</dbReference>
<sequence length="130" mass="14187">MHVYEIQKDNGLKLVQQVPEVHFSIDNLLLTQSGDALLTGAHSIPHKILTHLSDPHHRAPSSVLRLPLAADGRVVVDEITELFHDHGDLISGSTAAHIHSGQLLIGSVIDKLVVCDLYMKQQPAKNSGKK</sequence>
<evidence type="ECO:0000313" key="1">
    <source>
        <dbReference type="EMBL" id="GFS10530.1"/>
    </source>
</evidence>
<comment type="caution">
    <text evidence="1">The sequence shown here is derived from an EMBL/GenBank/DDBJ whole genome shotgun (WGS) entry which is preliminary data.</text>
</comment>
<proteinExistence type="predicted"/>